<comment type="caution">
    <text evidence="8">The sequence shown here is derived from an EMBL/GenBank/DDBJ whole genome shotgun (WGS) entry which is preliminary data.</text>
</comment>
<evidence type="ECO:0000259" key="7">
    <source>
        <dbReference type="PROSITE" id="PS50066"/>
    </source>
</evidence>
<keyword evidence="9" id="KW-1185">Reference proteome</keyword>
<feature type="region of interest" description="Disordered" evidence="6">
    <location>
        <begin position="501"/>
        <end position="522"/>
    </location>
</feature>
<dbReference type="Proteomes" id="UP000631114">
    <property type="component" value="Unassembled WGS sequence"/>
</dbReference>
<feature type="domain" description="MADS-box" evidence="7">
    <location>
        <begin position="6"/>
        <end position="66"/>
    </location>
</feature>
<evidence type="ECO:0000313" key="9">
    <source>
        <dbReference type="Proteomes" id="UP000631114"/>
    </source>
</evidence>
<comment type="subcellular location">
    <subcellularLocation>
        <location evidence="1">Nucleus</location>
    </subcellularLocation>
</comment>
<dbReference type="PROSITE" id="PS50066">
    <property type="entry name" value="MADS_BOX_2"/>
    <property type="match status" value="1"/>
</dbReference>
<organism evidence="8 9">
    <name type="scientific">Coptis chinensis</name>
    <dbReference type="NCBI Taxonomy" id="261450"/>
    <lineage>
        <taxon>Eukaryota</taxon>
        <taxon>Viridiplantae</taxon>
        <taxon>Streptophyta</taxon>
        <taxon>Embryophyta</taxon>
        <taxon>Tracheophyta</taxon>
        <taxon>Spermatophyta</taxon>
        <taxon>Magnoliopsida</taxon>
        <taxon>Ranunculales</taxon>
        <taxon>Ranunculaceae</taxon>
        <taxon>Coptidoideae</taxon>
        <taxon>Coptis</taxon>
    </lineage>
</organism>
<gene>
    <name evidence="8" type="ORF">IFM89_001758</name>
</gene>
<evidence type="ECO:0000256" key="5">
    <source>
        <dbReference type="ARBA" id="ARBA00023242"/>
    </source>
</evidence>
<dbReference type="Gene3D" id="3.40.1810.10">
    <property type="entry name" value="Transcription factor, MADS-box"/>
    <property type="match status" value="1"/>
</dbReference>
<dbReference type="InterPro" id="IPR002100">
    <property type="entry name" value="TF_MADSbox"/>
</dbReference>
<evidence type="ECO:0000313" key="8">
    <source>
        <dbReference type="EMBL" id="KAF9599812.1"/>
    </source>
</evidence>
<evidence type="ECO:0000256" key="3">
    <source>
        <dbReference type="ARBA" id="ARBA00023125"/>
    </source>
</evidence>
<reference evidence="8 9" key="1">
    <citation type="submission" date="2020-10" db="EMBL/GenBank/DDBJ databases">
        <title>The Coptis chinensis genome and diversification of protoberbering-type alkaloids.</title>
        <authorList>
            <person name="Wang B."/>
            <person name="Shu S."/>
            <person name="Song C."/>
            <person name="Liu Y."/>
        </authorList>
    </citation>
    <scope>NUCLEOTIDE SEQUENCE [LARGE SCALE GENOMIC DNA]</scope>
    <source>
        <strain evidence="8">HL-2020</strain>
        <tissue evidence="8">Leaf</tissue>
    </source>
</reference>
<dbReference type="FunFam" id="3.40.1810.10:FF:000006">
    <property type="entry name" value="Agamous-like MADS-box protein AGL62"/>
    <property type="match status" value="1"/>
</dbReference>
<proteinExistence type="predicted"/>
<dbReference type="Pfam" id="PF00319">
    <property type="entry name" value="SRF-TF"/>
    <property type="match status" value="1"/>
</dbReference>
<keyword evidence="4" id="KW-0804">Transcription</keyword>
<evidence type="ECO:0000256" key="4">
    <source>
        <dbReference type="ARBA" id="ARBA00023163"/>
    </source>
</evidence>
<evidence type="ECO:0000256" key="2">
    <source>
        <dbReference type="ARBA" id="ARBA00023015"/>
    </source>
</evidence>
<evidence type="ECO:0000256" key="6">
    <source>
        <dbReference type="SAM" id="MobiDB-lite"/>
    </source>
</evidence>
<evidence type="ECO:0000256" key="1">
    <source>
        <dbReference type="ARBA" id="ARBA00004123"/>
    </source>
</evidence>
<dbReference type="AlphaFoldDB" id="A0A835LP93"/>
<keyword evidence="5" id="KW-0539">Nucleus</keyword>
<dbReference type="PANTHER" id="PTHR11945:SF629">
    <property type="entry name" value="OS02G0164450 PROTEIN"/>
    <property type="match status" value="1"/>
</dbReference>
<dbReference type="GO" id="GO:0000981">
    <property type="term" value="F:DNA-binding transcription factor activity, RNA polymerase II-specific"/>
    <property type="evidence" value="ECO:0007669"/>
    <property type="project" value="TreeGrafter"/>
</dbReference>
<dbReference type="GO" id="GO:0000978">
    <property type="term" value="F:RNA polymerase II cis-regulatory region sequence-specific DNA binding"/>
    <property type="evidence" value="ECO:0007669"/>
    <property type="project" value="TreeGrafter"/>
</dbReference>
<dbReference type="PANTHER" id="PTHR11945">
    <property type="entry name" value="MADS BOX PROTEIN"/>
    <property type="match status" value="1"/>
</dbReference>
<accession>A0A835LP93</accession>
<dbReference type="SUPFAM" id="SSF55455">
    <property type="entry name" value="SRF-like"/>
    <property type="match status" value="1"/>
</dbReference>
<protein>
    <recommendedName>
        <fullName evidence="7">MADS-box domain-containing protein</fullName>
    </recommendedName>
</protein>
<dbReference type="GO" id="GO:0046983">
    <property type="term" value="F:protein dimerization activity"/>
    <property type="evidence" value="ECO:0007669"/>
    <property type="project" value="InterPro"/>
</dbReference>
<name>A0A835LP93_9MAGN</name>
<dbReference type="GO" id="GO:0005634">
    <property type="term" value="C:nucleus"/>
    <property type="evidence" value="ECO:0007669"/>
    <property type="project" value="UniProtKB-SubCell"/>
</dbReference>
<dbReference type="EMBL" id="JADFTS010000006">
    <property type="protein sequence ID" value="KAF9599812.1"/>
    <property type="molecule type" value="Genomic_DNA"/>
</dbReference>
<keyword evidence="2" id="KW-0805">Transcription regulation</keyword>
<dbReference type="SMART" id="SM00432">
    <property type="entry name" value="MADS"/>
    <property type="match status" value="1"/>
</dbReference>
<dbReference type="OrthoDB" id="1898716at2759"/>
<dbReference type="InterPro" id="IPR036879">
    <property type="entry name" value="TF_MADSbox_sf"/>
</dbReference>
<sequence length="670" mass="73816">MMSKGTGRKKIEMQMIENMDARNVAFSKRRKSVFRKASELATLCGIHVAVVVFSPGKNAYSFGHPSVDDVLDRFLYDAKPPPEDQAHNYFQAMRNQEIGKLNQYYDQLTDQLAAEMKRWKEVKKRSAQSEKHYLLNANVEELSPQELEQLKEMLGEIRKTVDKRSIELFGSPWSSVAPRLHEFVASSDPNMTNQDSNGHIGSSSAKALNQQIYYGPSVGPTIQSILPSSMAPSTREFLCPLATNGVNQPTERMNESARNHHGFVGSNMTNQFLNQQIGPLVANARLQNGRDKQPIGLCLNEQEHGVGAPSVQNVRNQYSYPSYLMGPNRHWSFGPSVPSVRNHLKLKQMAPLSYLASNQVRHVNPSIQNAASGLFNKWTRGSSSLAVAPNNIHRIVGASVSNATSRFNRPVFDSSLLPFMAPKLDSLAGPTIQNVRNQLSRIRPSSSLLYEACNKRGRFGSSVPNELLVGSSSPHVAHNSYEFIGQAAPNVSDQFNELSQPSASSVAPNLGGTVEPSSHSVAPDPSGIVVQLAPNVTNQTNDPFELPEFLLDPSLDAFFDALAANETNHSSEPVESSDFDLNLDDFIDHSISNKTNQSNEPTAVAGTASSPNYIFYPAVQNTSSQSYEPVSSSLDFMSTNMASTADDQHFLPDINTFYHGDVYDDVERDY</sequence>
<dbReference type="PRINTS" id="PR00404">
    <property type="entry name" value="MADSDOMAIN"/>
</dbReference>
<keyword evidence="3" id="KW-0238">DNA-binding</keyword>